<dbReference type="Proteomes" id="UP000091979">
    <property type="component" value="Unassembled WGS sequence"/>
</dbReference>
<dbReference type="Pfam" id="PF08735">
    <property type="entry name" value="DUF1786"/>
    <property type="match status" value="1"/>
</dbReference>
<dbReference type="STRING" id="1560234.SP90_11695"/>
<name>A0A1B7XAZ3_9BACT</name>
<reference evidence="1 2" key="1">
    <citation type="submission" date="2015-01" db="EMBL/GenBank/DDBJ databases">
        <title>Desulfovibrio sp. JC271 draft genome sequence.</title>
        <authorList>
            <person name="Shivani Y."/>
            <person name="Subhash Y."/>
            <person name="Sasikala C."/>
            <person name="Ramana C.V."/>
        </authorList>
    </citation>
    <scope>NUCLEOTIDE SEQUENCE [LARGE SCALE GENOMIC DNA]</scope>
    <source>
        <strain evidence="1 2">JC271</strain>
    </source>
</reference>
<dbReference type="PATRIC" id="fig|1560234.3.peg.1431"/>
<evidence type="ECO:0000313" key="1">
    <source>
        <dbReference type="EMBL" id="OBQ46553.1"/>
    </source>
</evidence>
<protein>
    <recommendedName>
        <fullName evidence="3">Pyruvate formate lyase-activating protein</fullName>
    </recommendedName>
</protein>
<sequence>MKSTLFLDIGSGTQDVLYYRDDMELENCSKFVLPSPAKMIAKRISELTEAGRDIYMYGTNMGGGFFGAMKKHLEAGLHVAIHPEAAYALNDDPKRVASLGITLCDTCPSGYVPVELCDYNAGWWNAYLGMAGLPYPDEVVVAAQDHGVHEEESNRIGRFRMWQELLTRHQGNPYSLLYKKPAESLTRLATVQKATGGGCVADSAAAAVLGALFVPEVTQRCWRTGITVVNVGNSHISAFLVYQEKIYGVYEHHTGMLTQEQLQHDLKEFRRGWLTDDMVRDAGGHGCMYIDVPDEGEGFFPTYLLGPKRSILEGSGVMIAPGGDMMLAGCFGLLKALENLE</sequence>
<gene>
    <name evidence="1" type="ORF">SP90_11695</name>
</gene>
<accession>A0A1B7XAZ3</accession>
<dbReference type="AlphaFoldDB" id="A0A1B7XAZ3"/>
<comment type="caution">
    <text evidence="1">The sequence shown here is derived from an EMBL/GenBank/DDBJ whole genome shotgun (WGS) entry which is preliminary data.</text>
</comment>
<keyword evidence="2" id="KW-1185">Reference proteome</keyword>
<evidence type="ECO:0000313" key="2">
    <source>
        <dbReference type="Proteomes" id="UP000091979"/>
    </source>
</evidence>
<dbReference type="EMBL" id="JXMS01000021">
    <property type="protein sequence ID" value="OBQ46553.1"/>
    <property type="molecule type" value="Genomic_DNA"/>
</dbReference>
<evidence type="ECO:0008006" key="3">
    <source>
        <dbReference type="Google" id="ProtNLM"/>
    </source>
</evidence>
<organism evidence="1 2">
    <name type="scientific">Halodesulfovibrio spirochaetisodalis</name>
    <dbReference type="NCBI Taxonomy" id="1560234"/>
    <lineage>
        <taxon>Bacteria</taxon>
        <taxon>Pseudomonadati</taxon>
        <taxon>Thermodesulfobacteriota</taxon>
        <taxon>Desulfovibrionia</taxon>
        <taxon>Desulfovibrionales</taxon>
        <taxon>Desulfovibrionaceae</taxon>
        <taxon>Halodesulfovibrio</taxon>
    </lineage>
</organism>
<proteinExistence type="predicted"/>
<dbReference type="OrthoDB" id="9777509at2"/>
<dbReference type="RefSeq" id="WP_066856299.1">
    <property type="nucleotide sequence ID" value="NZ_JXMS01000021.1"/>
</dbReference>
<dbReference type="InterPro" id="IPR014846">
    <property type="entry name" value="DUF1786_pyruvate_format-lyase"/>
</dbReference>